<dbReference type="RefSeq" id="WP_090661880.1">
    <property type="nucleotide sequence ID" value="NZ_FOIA01000052.1"/>
</dbReference>
<evidence type="ECO:0000313" key="1">
    <source>
        <dbReference type="EMBL" id="SET65148.1"/>
    </source>
</evidence>
<dbReference type="AlphaFoldDB" id="A0A1I0G342"/>
<keyword evidence="2" id="KW-1185">Reference proteome</keyword>
<organism evidence="1 2">
    <name type="scientific">Nitrosomonas marina</name>
    <dbReference type="NCBI Taxonomy" id="917"/>
    <lineage>
        <taxon>Bacteria</taxon>
        <taxon>Pseudomonadati</taxon>
        <taxon>Pseudomonadota</taxon>
        <taxon>Betaproteobacteria</taxon>
        <taxon>Nitrosomonadales</taxon>
        <taxon>Nitrosomonadaceae</taxon>
        <taxon>Nitrosomonas</taxon>
    </lineage>
</organism>
<evidence type="ECO:0000313" key="2">
    <source>
        <dbReference type="Proteomes" id="UP000199345"/>
    </source>
</evidence>
<proteinExistence type="predicted"/>
<name>A0A1I0G342_9PROT</name>
<reference evidence="2" key="1">
    <citation type="submission" date="2016-10" db="EMBL/GenBank/DDBJ databases">
        <authorList>
            <person name="Varghese N."/>
            <person name="Submissions S."/>
        </authorList>
    </citation>
    <scope>NUCLEOTIDE SEQUENCE [LARGE SCALE GENOMIC DNA]</scope>
    <source>
        <strain evidence="2">Nm71</strain>
    </source>
</reference>
<dbReference type="EMBL" id="FOIA01000052">
    <property type="protein sequence ID" value="SET65148.1"/>
    <property type="molecule type" value="Genomic_DNA"/>
</dbReference>
<sequence>MNNYVLNLDQNTIIYALPIYPGEIQKLLSRSKVNNISILTNQHDENFPCVFLFEIQKKGYFLLFEDETLKQPLSFRNLDLASTFLKSIGWEKRFTVCPLVEEIRS</sequence>
<gene>
    <name evidence="1" type="ORF">SAMN05216326_15211</name>
</gene>
<accession>A0A1I0G342</accession>
<protein>
    <submittedName>
        <fullName evidence="1">Uncharacterized protein</fullName>
    </submittedName>
</protein>
<dbReference type="Proteomes" id="UP000199345">
    <property type="component" value="Unassembled WGS sequence"/>
</dbReference>